<feature type="transmembrane region" description="Helical" evidence="1">
    <location>
        <begin position="600"/>
        <end position="628"/>
    </location>
</feature>
<comment type="caution">
    <text evidence="2">The sequence shown here is derived from an EMBL/GenBank/DDBJ whole genome shotgun (WGS) entry which is preliminary data.</text>
</comment>
<proteinExistence type="predicted"/>
<feature type="transmembrane region" description="Helical" evidence="1">
    <location>
        <begin position="575"/>
        <end position="593"/>
    </location>
</feature>
<accession>A0A2M8L3I4</accession>
<evidence type="ECO:0000313" key="2">
    <source>
        <dbReference type="EMBL" id="PJE67448.1"/>
    </source>
</evidence>
<organism evidence="2 3">
    <name type="scientific">Candidatus Shapirobacteria bacterium CG10_big_fil_rev_8_21_14_0_10_40_9</name>
    <dbReference type="NCBI Taxonomy" id="1974888"/>
    <lineage>
        <taxon>Bacteria</taxon>
        <taxon>Candidatus Shapironibacteriota</taxon>
    </lineage>
</organism>
<dbReference type="EMBL" id="PFEK01000046">
    <property type="protein sequence ID" value="PJE67448.1"/>
    <property type="molecule type" value="Genomic_DNA"/>
</dbReference>
<gene>
    <name evidence="2" type="ORF">COU95_02380</name>
</gene>
<evidence type="ECO:0000313" key="3">
    <source>
        <dbReference type="Proteomes" id="UP000231474"/>
    </source>
</evidence>
<name>A0A2M8L3I4_9BACT</name>
<keyword evidence="1" id="KW-1133">Transmembrane helix</keyword>
<dbReference type="AlphaFoldDB" id="A0A2M8L3I4"/>
<reference evidence="3" key="1">
    <citation type="submission" date="2017-09" db="EMBL/GenBank/DDBJ databases">
        <title>Depth-based differentiation of microbial function through sediment-hosted aquifers and enrichment of novel symbionts in the deep terrestrial subsurface.</title>
        <authorList>
            <person name="Probst A.J."/>
            <person name="Ladd B."/>
            <person name="Jarett J.K."/>
            <person name="Geller-Mcgrath D.E."/>
            <person name="Sieber C.M.K."/>
            <person name="Emerson J.B."/>
            <person name="Anantharaman K."/>
            <person name="Thomas B.C."/>
            <person name="Malmstrom R."/>
            <person name="Stieglmeier M."/>
            <person name="Klingl A."/>
            <person name="Woyke T."/>
            <person name="Ryan C.M."/>
            <person name="Banfield J.F."/>
        </authorList>
    </citation>
    <scope>NUCLEOTIDE SEQUENCE [LARGE SCALE GENOMIC DNA]</scope>
</reference>
<evidence type="ECO:0000256" key="1">
    <source>
        <dbReference type="SAM" id="Phobius"/>
    </source>
</evidence>
<protein>
    <submittedName>
        <fullName evidence="2">Uncharacterized protein</fullName>
    </submittedName>
</protein>
<dbReference type="SUPFAM" id="SSF53955">
    <property type="entry name" value="Lysozyme-like"/>
    <property type="match status" value="1"/>
</dbReference>
<dbReference type="Proteomes" id="UP000231474">
    <property type="component" value="Unassembled WGS sequence"/>
</dbReference>
<dbReference type="InterPro" id="IPR023346">
    <property type="entry name" value="Lysozyme-like_dom_sf"/>
</dbReference>
<feature type="transmembrane region" description="Helical" evidence="1">
    <location>
        <begin position="536"/>
        <end position="569"/>
    </location>
</feature>
<keyword evidence="1" id="KW-0812">Transmembrane</keyword>
<keyword evidence="1" id="KW-0472">Membrane</keyword>
<sequence>MSKETAQWYLEIVDAFLKDPRLSEWNYLPRDYFLAHLKETLKEIQEIETFAQAREILQKIINEEVLAPSIPEKDSLEYWKQELEKAKVERRKIKEESIRLVQIQVKRWEETSLLAKAIQAEEAKKIPLETEEEILAKNEASLAQKIRVALEDQDKSLTSDPDLSQNLIEEVKEIIVSEVLVNPDKEITNLRPQIDRKLQERGVALGRTKIKNFVENLSANAKPEILKIKEIGEKPLPDEVLTTLSQKTEAVAFSPLYAVLQPKVATAYVEKLIYTPAAKFLKSADVSPEWKEIIEKGIFAENIQETINTLKETGLSETHPTIRKLEARLRDVSSLQKNEKEQDRPGARIFKHYYHFEEITGKPLYDSKTKIFLSRKPIWSQGYSLRLREIFNKAGSAFRLYERIPLGPGKTVFRFSLPSKFVKFLSFGKFESFGGVQTWIFRQTVGKAVLTLGKTAVGKAVKEGIKKAATWLAVRLGIEAGVLAAGAALAVPTAGVSLVVAAAIEIGIKVIKIIWNRFFKPIVSAIVRLVKEPEKALGVIIVGAAIVVLVPAAAVFGFALIGLGALGFLSSLGGILGGVATGITSFFTTLFTLPASTAPVTALVLGTLGGLSALTFFIVMTTAAAFILPISPTRYTGKFPPSAISPTCSNLADMFSQVAQDNCIPPAILMAISQMEASGVWGWSCEEIAFFSTPNWWENATEEQKNRGYCYDTCARTGLCSGTTVMGPMQFEGKTWQGIMPGYSLMDRCRLDLSLLAAAKKIKANSETGPGKCSGWEEDIVRWKVAYHYCGSCGTDGCRENPNKSDLCNPACGYDYCGNVWLLYQQYANQ</sequence>